<dbReference type="CDD" id="cd00143">
    <property type="entry name" value="PP2Cc"/>
    <property type="match status" value="1"/>
</dbReference>
<dbReference type="PROSITE" id="PS51746">
    <property type="entry name" value="PPM_2"/>
    <property type="match status" value="1"/>
</dbReference>
<dbReference type="AlphaFoldDB" id="A0A9D2DQV1"/>
<evidence type="ECO:0000313" key="3">
    <source>
        <dbReference type="Proteomes" id="UP000824041"/>
    </source>
</evidence>
<dbReference type="EMBL" id="DXBU01000022">
    <property type="protein sequence ID" value="HIZ21522.1"/>
    <property type="molecule type" value="Genomic_DNA"/>
</dbReference>
<dbReference type="SMART" id="SM00332">
    <property type="entry name" value="PP2Cc"/>
    <property type="match status" value="1"/>
</dbReference>
<name>A0A9D2DQV1_9FIRM</name>
<protein>
    <submittedName>
        <fullName evidence="2">Protein phosphatase 2C domain-containing protein</fullName>
    </submittedName>
</protein>
<evidence type="ECO:0000313" key="2">
    <source>
        <dbReference type="EMBL" id="HIZ21522.1"/>
    </source>
</evidence>
<dbReference type="SMART" id="SM00331">
    <property type="entry name" value="PP2C_SIG"/>
    <property type="match status" value="1"/>
</dbReference>
<organism evidence="2 3">
    <name type="scientific">Candidatus Blautia faecigallinarum</name>
    <dbReference type="NCBI Taxonomy" id="2838488"/>
    <lineage>
        <taxon>Bacteria</taxon>
        <taxon>Bacillati</taxon>
        <taxon>Bacillota</taxon>
        <taxon>Clostridia</taxon>
        <taxon>Lachnospirales</taxon>
        <taxon>Lachnospiraceae</taxon>
        <taxon>Blautia</taxon>
    </lineage>
</organism>
<proteinExistence type="predicted"/>
<reference evidence="2" key="2">
    <citation type="submission" date="2021-04" db="EMBL/GenBank/DDBJ databases">
        <authorList>
            <person name="Gilroy R."/>
        </authorList>
    </citation>
    <scope>NUCLEOTIDE SEQUENCE</scope>
    <source>
        <strain evidence="2">14324</strain>
    </source>
</reference>
<accession>A0A9D2DQV1</accession>
<dbReference type="Proteomes" id="UP000824041">
    <property type="component" value="Unassembled WGS sequence"/>
</dbReference>
<dbReference type="InterPro" id="IPR036457">
    <property type="entry name" value="PPM-type-like_dom_sf"/>
</dbReference>
<sequence length="241" mass="27100">MISYAMITKPGSRKRNEDSILMCEKKGCWAFALADGLGGHGRGDTASAAVTDQAIKVFKRNGAGESYLDDAFRCAQGWLLQKKAALGITEEMKSTMVVLQITKEYARWAHIGDSRLYYFQGGHLVKRSLDHSVPQMLVFSGQIKEEEIRDHEDRNKVLRVLGTPWEGPSYEIGEPVALTGDQAFLLCSDGFWELITEKEMEKTLKQSKSVAQWMNKMEKIVEKNGADREMDNYSAVCVYIS</sequence>
<comment type="caution">
    <text evidence="2">The sequence shown here is derived from an EMBL/GenBank/DDBJ whole genome shotgun (WGS) entry which is preliminary data.</text>
</comment>
<dbReference type="Pfam" id="PF13672">
    <property type="entry name" value="PP2C_2"/>
    <property type="match status" value="1"/>
</dbReference>
<dbReference type="SUPFAM" id="SSF81606">
    <property type="entry name" value="PP2C-like"/>
    <property type="match status" value="1"/>
</dbReference>
<dbReference type="InterPro" id="IPR001932">
    <property type="entry name" value="PPM-type_phosphatase-like_dom"/>
</dbReference>
<evidence type="ECO:0000259" key="1">
    <source>
        <dbReference type="PROSITE" id="PS51746"/>
    </source>
</evidence>
<gene>
    <name evidence="2" type="ORF">IAA21_01820</name>
</gene>
<dbReference type="Gene3D" id="3.60.40.10">
    <property type="entry name" value="PPM-type phosphatase domain"/>
    <property type="match status" value="1"/>
</dbReference>
<reference evidence="2" key="1">
    <citation type="journal article" date="2021" name="PeerJ">
        <title>Extensive microbial diversity within the chicken gut microbiome revealed by metagenomics and culture.</title>
        <authorList>
            <person name="Gilroy R."/>
            <person name="Ravi A."/>
            <person name="Getino M."/>
            <person name="Pursley I."/>
            <person name="Horton D.L."/>
            <person name="Alikhan N.F."/>
            <person name="Baker D."/>
            <person name="Gharbi K."/>
            <person name="Hall N."/>
            <person name="Watson M."/>
            <person name="Adriaenssens E.M."/>
            <person name="Foster-Nyarko E."/>
            <person name="Jarju S."/>
            <person name="Secka A."/>
            <person name="Antonio M."/>
            <person name="Oren A."/>
            <person name="Chaudhuri R.R."/>
            <person name="La Ragione R."/>
            <person name="Hildebrand F."/>
            <person name="Pallen M.J."/>
        </authorList>
    </citation>
    <scope>NUCLEOTIDE SEQUENCE</scope>
    <source>
        <strain evidence="2">14324</strain>
    </source>
</reference>
<feature type="domain" description="PPM-type phosphatase" evidence="1">
    <location>
        <begin position="3"/>
        <end position="240"/>
    </location>
</feature>